<dbReference type="EMBL" id="AAYA01000004">
    <property type="protein sequence ID" value="EBA08981.1"/>
    <property type="molecule type" value="Genomic_DNA"/>
</dbReference>
<evidence type="ECO:0000256" key="3">
    <source>
        <dbReference type="ARBA" id="ARBA00023136"/>
    </source>
</evidence>
<feature type="region of interest" description="Disordered" evidence="5">
    <location>
        <begin position="1"/>
        <end position="24"/>
    </location>
</feature>
<feature type="domain" description="Outer membrane protein beta-barrel" evidence="6">
    <location>
        <begin position="65"/>
        <end position="220"/>
    </location>
</feature>
<protein>
    <submittedName>
        <fullName evidence="7">Outer membrane protein, putative</fullName>
    </submittedName>
</protein>
<accession>A3K235</accession>
<evidence type="ECO:0000313" key="7">
    <source>
        <dbReference type="EMBL" id="EBA08981.1"/>
    </source>
</evidence>
<name>A3K235_SAGS3</name>
<dbReference type="GO" id="GO:0016020">
    <property type="term" value="C:membrane"/>
    <property type="evidence" value="ECO:0007669"/>
    <property type="project" value="UniProtKB-SubCell"/>
</dbReference>
<dbReference type="AlphaFoldDB" id="A3K235"/>
<keyword evidence="2" id="KW-0732">Signal</keyword>
<sequence length="220" mass="23086">MAVERPSRPAEKPERGVKTKERTKEMKKHILTMTVAIAALGTAASAGSLDVTPVEPAPMTPVEVVPAAPVGNWTGGYTGLSLGGAQASSGGSEESGMIYGLHGGYDYQFGNGIVLGGEAEFQGNNDLSVNGFDVDNVSRAKARMGYDLGQALVYGTAGVSKVNTSIGEATSPVYGLGMEYKVTDKFSVGAEYLNEDFQDLGSTNTDLQQDSLSLRGNFRF</sequence>
<keyword evidence="3" id="KW-0472">Membrane</keyword>
<evidence type="ECO:0000256" key="1">
    <source>
        <dbReference type="ARBA" id="ARBA00004370"/>
    </source>
</evidence>
<dbReference type="InterPro" id="IPR027385">
    <property type="entry name" value="Beta-barrel_OMP"/>
</dbReference>
<dbReference type="eggNOG" id="COG3637">
    <property type="taxonomic scope" value="Bacteria"/>
</dbReference>
<dbReference type="Gene3D" id="2.40.160.20">
    <property type="match status" value="1"/>
</dbReference>
<gene>
    <name evidence="7" type="ORF">SSE37_05025</name>
</gene>
<proteinExistence type="inferred from homology"/>
<dbReference type="PANTHER" id="PTHR34001">
    <property type="entry name" value="BLL7405 PROTEIN"/>
    <property type="match status" value="1"/>
</dbReference>
<dbReference type="SUPFAM" id="SSF56925">
    <property type="entry name" value="OMPA-like"/>
    <property type="match status" value="1"/>
</dbReference>
<evidence type="ECO:0000256" key="4">
    <source>
        <dbReference type="ARBA" id="ARBA00038306"/>
    </source>
</evidence>
<dbReference type="Proteomes" id="UP000005713">
    <property type="component" value="Unassembled WGS sequence"/>
</dbReference>
<comment type="subcellular location">
    <subcellularLocation>
        <location evidence="1">Membrane</location>
    </subcellularLocation>
</comment>
<evidence type="ECO:0000256" key="5">
    <source>
        <dbReference type="SAM" id="MobiDB-lite"/>
    </source>
</evidence>
<evidence type="ECO:0000259" key="6">
    <source>
        <dbReference type="Pfam" id="PF13505"/>
    </source>
</evidence>
<reference evidence="7 8" key="1">
    <citation type="submission" date="2006-06" db="EMBL/GenBank/DDBJ databases">
        <authorList>
            <person name="Moran M.A."/>
            <person name="Ferriera S."/>
            <person name="Johnson J."/>
            <person name="Kravitz S."/>
            <person name="Beeson K."/>
            <person name="Sutton G."/>
            <person name="Rogers Y.-H."/>
            <person name="Friedman R."/>
            <person name="Frazier M."/>
            <person name="Venter J.C."/>
        </authorList>
    </citation>
    <scope>NUCLEOTIDE SEQUENCE [LARGE SCALE GENOMIC DNA]</scope>
    <source>
        <strain evidence="7 8">E-37</strain>
    </source>
</reference>
<keyword evidence="8" id="KW-1185">Reference proteome</keyword>
<dbReference type="PANTHER" id="PTHR34001:SF3">
    <property type="entry name" value="BLL7405 PROTEIN"/>
    <property type="match status" value="1"/>
</dbReference>
<comment type="similarity">
    <text evidence="4">Belongs to the Omp25/RopB family.</text>
</comment>
<dbReference type="InterPro" id="IPR011250">
    <property type="entry name" value="OMP/PagP_B-barrel"/>
</dbReference>
<organism evidence="7 8">
    <name type="scientific">Sagittula stellata (strain ATCC 700073 / DSM 11524 / E-37)</name>
    <dbReference type="NCBI Taxonomy" id="388399"/>
    <lineage>
        <taxon>Bacteria</taxon>
        <taxon>Pseudomonadati</taxon>
        <taxon>Pseudomonadota</taxon>
        <taxon>Alphaproteobacteria</taxon>
        <taxon>Rhodobacterales</taxon>
        <taxon>Roseobacteraceae</taxon>
        <taxon>Sagittula</taxon>
    </lineage>
</organism>
<evidence type="ECO:0000313" key="8">
    <source>
        <dbReference type="Proteomes" id="UP000005713"/>
    </source>
</evidence>
<dbReference type="InterPro" id="IPR051692">
    <property type="entry name" value="OMP-like"/>
</dbReference>
<evidence type="ECO:0000256" key="2">
    <source>
        <dbReference type="ARBA" id="ARBA00022729"/>
    </source>
</evidence>
<dbReference type="Pfam" id="PF13505">
    <property type="entry name" value="OMP_b-brl"/>
    <property type="match status" value="1"/>
</dbReference>
<comment type="caution">
    <text evidence="7">The sequence shown here is derived from an EMBL/GenBank/DDBJ whole genome shotgun (WGS) entry which is preliminary data.</text>
</comment>